<evidence type="ECO:0000259" key="7">
    <source>
        <dbReference type="Pfam" id="PF02687"/>
    </source>
</evidence>
<evidence type="ECO:0000313" key="8">
    <source>
        <dbReference type="EMBL" id="BDE96595.1"/>
    </source>
</evidence>
<keyword evidence="9" id="KW-1185">Reference proteome</keyword>
<dbReference type="PANTHER" id="PTHR46795">
    <property type="entry name" value="ABC TRANSPORTER PERMEASE-RELATED-RELATED"/>
    <property type="match status" value="1"/>
</dbReference>
<evidence type="ECO:0000256" key="2">
    <source>
        <dbReference type="ARBA" id="ARBA00022475"/>
    </source>
</evidence>
<reference evidence="8 9" key="1">
    <citation type="submission" date="2022-01" db="EMBL/GenBank/DDBJ databases">
        <title>Novel bile acid biosynthetic pathways are enriched in the microbiome of centenarians.</title>
        <authorList>
            <person name="Sato Y."/>
            <person name="Atarashi K."/>
            <person name="Plichta R.D."/>
            <person name="Arai Y."/>
            <person name="Sasajima S."/>
            <person name="Kearney M.S."/>
            <person name="Suda W."/>
            <person name="Takeshita K."/>
            <person name="Sasaki T."/>
            <person name="Okamoto S."/>
            <person name="Skelly N.A."/>
            <person name="Okamura Y."/>
            <person name="Vlamakis H."/>
            <person name="Li Y."/>
            <person name="Tanoue T."/>
            <person name="Takei H."/>
            <person name="Nittono H."/>
            <person name="Narushima S."/>
            <person name="Irie J."/>
            <person name="Itoh H."/>
            <person name="Moriya K."/>
            <person name="Sugiura Y."/>
            <person name="Suematsu M."/>
            <person name="Moritoki N."/>
            <person name="Shibata S."/>
            <person name="Littman R.D."/>
            <person name="Fischbach A.M."/>
            <person name="Uwamino Y."/>
            <person name="Inoue T."/>
            <person name="Honda A."/>
            <person name="Hattori M."/>
            <person name="Murai T."/>
            <person name="Xavier J.R."/>
            <person name="Hirose N."/>
            <person name="Honda K."/>
        </authorList>
    </citation>
    <scope>NUCLEOTIDE SEQUENCE [LARGE SCALE GENOMIC DNA]</scope>
    <source>
        <strain evidence="8 9">CE91-St30</strain>
    </source>
</reference>
<evidence type="ECO:0000256" key="6">
    <source>
        <dbReference type="SAM" id="Phobius"/>
    </source>
</evidence>
<proteinExistence type="predicted"/>
<name>A0ABM7WJS8_9ACTN</name>
<feature type="transmembrane region" description="Helical" evidence="6">
    <location>
        <begin position="287"/>
        <end position="311"/>
    </location>
</feature>
<feature type="transmembrane region" description="Helical" evidence="6">
    <location>
        <begin position="108"/>
        <end position="136"/>
    </location>
</feature>
<protein>
    <submittedName>
        <fullName evidence="8">ABC transporter permease</fullName>
    </submittedName>
</protein>
<evidence type="ECO:0000256" key="1">
    <source>
        <dbReference type="ARBA" id="ARBA00004651"/>
    </source>
</evidence>
<feature type="transmembrane region" description="Helical" evidence="6">
    <location>
        <begin position="235"/>
        <end position="261"/>
    </location>
</feature>
<keyword evidence="2" id="KW-1003">Cell membrane</keyword>
<dbReference type="InterPro" id="IPR003838">
    <property type="entry name" value="ABC3_permease_C"/>
</dbReference>
<comment type="subcellular location">
    <subcellularLocation>
        <location evidence="1">Cell membrane</location>
        <topology evidence="1">Multi-pass membrane protein</topology>
    </subcellularLocation>
</comment>
<sequence length="697" mass="75238">MHAKLAFGNVRKSLRDFGVYFITILLGVAVFYAFNSITDQEAIEFLGTANKMMELLGIVINGVSVFIIVILAFLVIYADRFLIRRRKKEFGMYLCLGMRQSDVIRITALETLIVGAVSLAGGLLLGILFSQALLYLTAALFATEVPGFTFGFSTGAAIKTVAVFAAIFLVAALANSRTIMKSKLIDLMHADSKNEVMKLRSLPLSLVLFIVSCIIIGISYMLLVDNGLLEPSPEFAAATVLVCVGTVLFFYSLSGFLLRLVQLARPLYLRGLNMFTLRQLNSKINTAFLSMSVVCITLFLAITSVCGGIGICNTLMAGIEKTTGYDASVRTVFGNYNAETGYVPADLGEFGAFAASKDYDMAQGLRESAATLGGKPYDELVSESVQLDFMVDTAGNLTMGDLDEALGKTIKDYAGGVVSENYGIYPVYLLSLSQVNDALQLAGKDPISLDDKTCAVIADSDMLADYYRDLVEKRPSLTIGGESLVLTQFSDQCLETTSAPMNTGALVIPDEAMPETVERMYSLLDVRCASVDAEQQFGDLCGAIENTTEPDTWPITVSLTRTMVLEQSVGLSTIIAYLAVYIGFVLVMACAAILAIQQLSEASDNARRYSLLCKLGTPEPMISRALFAQIAIYFAFPLVLAIAHSVCALIVVTDVVAVFGHLDIGQMAIVCAASFLVVYGAYFLLTYLSAKQLARSA</sequence>
<evidence type="ECO:0000256" key="4">
    <source>
        <dbReference type="ARBA" id="ARBA00022989"/>
    </source>
</evidence>
<dbReference type="InterPro" id="IPR052536">
    <property type="entry name" value="ABC-4_Integral_Memb_Prot"/>
</dbReference>
<feature type="transmembrane region" description="Helical" evidence="6">
    <location>
        <begin position="630"/>
        <end position="652"/>
    </location>
</feature>
<evidence type="ECO:0000313" key="9">
    <source>
        <dbReference type="Proteomes" id="UP001320544"/>
    </source>
</evidence>
<feature type="domain" description="ABC3 transporter permease C-terminal" evidence="7">
    <location>
        <begin position="63"/>
        <end position="182"/>
    </location>
</feature>
<feature type="transmembrane region" description="Helical" evidence="6">
    <location>
        <begin position="17"/>
        <end position="35"/>
    </location>
</feature>
<dbReference type="Proteomes" id="UP001320544">
    <property type="component" value="Chromosome"/>
</dbReference>
<dbReference type="EMBL" id="AP025564">
    <property type="protein sequence ID" value="BDE96595.1"/>
    <property type="molecule type" value="Genomic_DNA"/>
</dbReference>
<feature type="transmembrane region" description="Helical" evidence="6">
    <location>
        <begin position="156"/>
        <end position="174"/>
    </location>
</feature>
<feature type="transmembrane region" description="Helical" evidence="6">
    <location>
        <begin position="664"/>
        <end position="685"/>
    </location>
</feature>
<feature type="transmembrane region" description="Helical" evidence="6">
    <location>
        <begin position="55"/>
        <end position="78"/>
    </location>
</feature>
<feature type="transmembrane region" description="Helical" evidence="6">
    <location>
        <begin position="574"/>
        <end position="596"/>
    </location>
</feature>
<keyword evidence="4 6" id="KW-1133">Transmembrane helix</keyword>
<dbReference type="Pfam" id="PF02687">
    <property type="entry name" value="FtsX"/>
    <property type="match status" value="1"/>
</dbReference>
<evidence type="ECO:0000256" key="5">
    <source>
        <dbReference type="ARBA" id="ARBA00023136"/>
    </source>
</evidence>
<accession>A0ABM7WJS8</accession>
<feature type="transmembrane region" description="Helical" evidence="6">
    <location>
        <begin position="202"/>
        <end position="223"/>
    </location>
</feature>
<dbReference type="PANTHER" id="PTHR46795:SF3">
    <property type="entry name" value="ABC TRANSPORTER PERMEASE"/>
    <property type="match status" value="1"/>
</dbReference>
<gene>
    <name evidence="8" type="ORF">CE91St30_19280</name>
</gene>
<dbReference type="InterPro" id="IPR027022">
    <property type="entry name" value="ABC_permease_BceB-typ"/>
</dbReference>
<organism evidence="8 9">
    <name type="scientific">Raoultibacter timonensis</name>
    <dbReference type="NCBI Taxonomy" id="1907662"/>
    <lineage>
        <taxon>Bacteria</taxon>
        <taxon>Bacillati</taxon>
        <taxon>Actinomycetota</taxon>
        <taxon>Coriobacteriia</taxon>
        <taxon>Eggerthellales</taxon>
        <taxon>Eggerthellaceae</taxon>
        <taxon>Raoultibacter</taxon>
    </lineage>
</organism>
<keyword evidence="3 6" id="KW-0812">Transmembrane</keyword>
<keyword evidence="5 6" id="KW-0472">Membrane</keyword>
<dbReference type="PIRSF" id="PIRSF018968">
    <property type="entry name" value="ABC_permease_BceB"/>
    <property type="match status" value="1"/>
</dbReference>
<evidence type="ECO:0000256" key="3">
    <source>
        <dbReference type="ARBA" id="ARBA00022692"/>
    </source>
</evidence>